<dbReference type="InterPro" id="IPR013078">
    <property type="entry name" value="His_Pase_superF_clade-1"/>
</dbReference>
<dbReference type="CDD" id="cd07067">
    <property type="entry name" value="HP_PGM_like"/>
    <property type="match status" value="1"/>
</dbReference>
<keyword evidence="3" id="KW-1185">Reference proteome</keyword>
<dbReference type="InterPro" id="IPR050275">
    <property type="entry name" value="PGM_Phosphatase"/>
</dbReference>
<dbReference type="AlphaFoldDB" id="A0A1X1ZND4"/>
<name>A0A1X1ZND4_9MYCO</name>
<evidence type="ECO:0000313" key="2">
    <source>
        <dbReference type="EMBL" id="ORW24591.1"/>
    </source>
</evidence>
<feature type="domain" description="PE" evidence="1">
    <location>
        <begin position="1"/>
        <end position="90"/>
    </location>
</feature>
<dbReference type="GO" id="GO:0005737">
    <property type="term" value="C:cytoplasm"/>
    <property type="evidence" value="ECO:0007669"/>
    <property type="project" value="TreeGrafter"/>
</dbReference>
<dbReference type="Pfam" id="PF00300">
    <property type="entry name" value="His_Phos_1"/>
    <property type="match status" value="1"/>
</dbReference>
<reference evidence="2 3" key="1">
    <citation type="submission" date="2016-01" db="EMBL/GenBank/DDBJ databases">
        <title>The new phylogeny of the genus Mycobacterium.</title>
        <authorList>
            <person name="Tarcisio F."/>
            <person name="Conor M."/>
            <person name="Antonella G."/>
            <person name="Elisabetta G."/>
            <person name="Giulia F.S."/>
            <person name="Sara T."/>
            <person name="Anna F."/>
            <person name="Clotilde B."/>
            <person name="Roberto B."/>
            <person name="Veronica D.S."/>
            <person name="Fabio R."/>
            <person name="Monica P."/>
            <person name="Olivier J."/>
            <person name="Enrico T."/>
            <person name="Nicola S."/>
        </authorList>
    </citation>
    <scope>NUCLEOTIDE SEQUENCE [LARGE SCALE GENOMIC DNA]</scope>
    <source>
        <strain evidence="2 3">DSM 44572</strain>
    </source>
</reference>
<dbReference type="SUPFAM" id="SSF53254">
    <property type="entry name" value="Phosphoglycerate mutase-like"/>
    <property type="match status" value="1"/>
</dbReference>
<evidence type="ECO:0000259" key="1">
    <source>
        <dbReference type="Pfam" id="PF00934"/>
    </source>
</evidence>
<dbReference type="PANTHER" id="PTHR48100:SF58">
    <property type="entry name" value="PE-PGRS FAMILY PROTEIN PE_PGRS11"/>
    <property type="match status" value="1"/>
</dbReference>
<organism evidence="2 3">
    <name type="scientific">Mycobacterium palustre</name>
    <dbReference type="NCBI Taxonomy" id="153971"/>
    <lineage>
        <taxon>Bacteria</taxon>
        <taxon>Bacillati</taxon>
        <taxon>Actinomycetota</taxon>
        <taxon>Actinomycetes</taxon>
        <taxon>Mycobacteriales</taxon>
        <taxon>Mycobacteriaceae</taxon>
        <taxon>Mycobacterium</taxon>
        <taxon>Mycobacterium simiae complex</taxon>
    </lineage>
</organism>
<dbReference type="InterPro" id="IPR000084">
    <property type="entry name" value="PE-PGRS_N"/>
</dbReference>
<dbReference type="PANTHER" id="PTHR48100">
    <property type="entry name" value="BROAD-SPECIFICITY PHOSPHATASE YOR283W-RELATED"/>
    <property type="match status" value="1"/>
</dbReference>
<gene>
    <name evidence="2" type="ORF">AWC19_08770</name>
</gene>
<dbReference type="InterPro" id="IPR038332">
    <property type="entry name" value="PPE_sf"/>
</dbReference>
<accession>A0A1X1ZND4</accession>
<dbReference type="InterPro" id="IPR029033">
    <property type="entry name" value="His_PPase_superfam"/>
</dbReference>
<protein>
    <recommendedName>
        <fullName evidence="1">PE domain-containing protein</fullName>
    </recommendedName>
</protein>
<dbReference type="SMART" id="SM00855">
    <property type="entry name" value="PGAM"/>
    <property type="match status" value="1"/>
</dbReference>
<sequence>MLVAPDLLETAAADVAEIGSAVTAGNLAAAIPTTELAAAGADEVSAAVAALFGAHAQEYQAAAARAATYYEDFVRNLAAAAAAYAGAEATGAASLAGLESLITHEIQAFAAAPIRAIGEVLSDSPLGRALDPIFNPPTGGDGQSIVVEFVRHGQSIGNAANLIDTAVPGLPLTPLGQQQAVAIGTTLQGQGPFAGVFASQLIRAQQTATLAGMLNPQILAGLNEINAGIFDGAPQISPQGLLYLVAPVAWTLGFPLVPMLGPGSAHLNGVVFDQGFTNALHTMYGGALANPVTANNGHITDVAFSSEFAIEVGTLMNVNNPDPLLMLTHPLPNTGTVVVQGSPQGGWTMVSWDGVPVGPATLPTKLFVDVRDLITAPQFAAWNSWAALGTGDPATIVNAVQGGVGDVAAAAVRFPLAVTRDLLHAVENTSLTGLSTELSGLI</sequence>
<dbReference type="Gene3D" id="1.10.287.850">
    <property type="entry name" value="HP0062-like domain"/>
    <property type="match status" value="1"/>
</dbReference>
<comment type="caution">
    <text evidence="2">The sequence shown here is derived from an EMBL/GenBank/DDBJ whole genome shotgun (WGS) entry which is preliminary data.</text>
</comment>
<dbReference type="Proteomes" id="UP000193529">
    <property type="component" value="Unassembled WGS sequence"/>
</dbReference>
<dbReference type="EMBL" id="LQPJ01000101">
    <property type="protein sequence ID" value="ORW24591.1"/>
    <property type="molecule type" value="Genomic_DNA"/>
</dbReference>
<evidence type="ECO:0000313" key="3">
    <source>
        <dbReference type="Proteomes" id="UP000193529"/>
    </source>
</evidence>
<proteinExistence type="predicted"/>
<dbReference type="Pfam" id="PF00934">
    <property type="entry name" value="PE"/>
    <property type="match status" value="1"/>
</dbReference>
<dbReference type="STRING" id="153971.AWC19_08770"/>
<dbReference type="SUPFAM" id="SSF140459">
    <property type="entry name" value="PE/PPE dimer-like"/>
    <property type="match status" value="1"/>
</dbReference>
<dbReference type="GO" id="GO:0016791">
    <property type="term" value="F:phosphatase activity"/>
    <property type="evidence" value="ECO:0007669"/>
    <property type="project" value="TreeGrafter"/>
</dbReference>
<dbReference type="Gene3D" id="3.40.50.1240">
    <property type="entry name" value="Phosphoglycerate mutase-like"/>
    <property type="match status" value="1"/>
</dbReference>